<reference evidence="2" key="2">
    <citation type="journal article" date="2015" name="Data Brief">
        <title>Shoot transcriptome of the giant reed, Arundo donax.</title>
        <authorList>
            <person name="Barrero R.A."/>
            <person name="Guerrero F.D."/>
            <person name="Moolhuijzen P."/>
            <person name="Goolsby J.A."/>
            <person name="Tidwell J."/>
            <person name="Bellgard S.E."/>
            <person name="Bellgard M.I."/>
        </authorList>
    </citation>
    <scope>NUCLEOTIDE SEQUENCE</scope>
    <source>
        <tissue evidence="2">Shoot tissue taken approximately 20 cm above the soil surface</tissue>
    </source>
</reference>
<protein>
    <submittedName>
        <fullName evidence="2">Uncharacterized protein</fullName>
    </submittedName>
</protein>
<dbReference type="EMBL" id="GBRH01242923">
    <property type="protein sequence ID" value="JAD54972.1"/>
    <property type="molecule type" value="Transcribed_RNA"/>
</dbReference>
<feature type="region of interest" description="Disordered" evidence="1">
    <location>
        <begin position="1"/>
        <end position="27"/>
    </location>
</feature>
<evidence type="ECO:0000256" key="1">
    <source>
        <dbReference type="SAM" id="MobiDB-lite"/>
    </source>
</evidence>
<organism evidence="2">
    <name type="scientific">Arundo donax</name>
    <name type="common">Giant reed</name>
    <name type="synonym">Donax arundinaceus</name>
    <dbReference type="NCBI Taxonomy" id="35708"/>
    <lineage>
        <taxon>Eukaryota</taxon>
        <taxon>Viridiplantae</taxon>
        <taxon>Streptophyta</taxon>
        <taxon>Embryophyta</taxon>
        <taxon>Tracheophyta</taxon>
        <taxon>Spermatophyta</taxon>
        <taxon>Magnoliopsida</taxon>
        <taxon>Liliopsida</taxon>
        <taxon>Poales</taxon>
        <taxon>Poaceae</taxon>
        <taxon>PACMAD clade</taxon>
        <taxon>Arundinoideae</taxon>
        <taxon>Arundineae</taxon>
        <taxon>Arundo</taxon>
    </lineage>
</organism>
<sequence length="27" mass="3139">MVVAYTRCRPKSGETHPNQGIRRETHN</sequence>
<accession>A0A0A9B6M7</accession>
<dbReference type="AlphaFoldDB" id="A0A0A9B6M7"/>
<reference evidence="2" key="1">
    <citation type="submission" date="2014-09" db="EMBL/GenBank/DDBJ databases">
        <authorList>
            <person name="Magalhaes I.L.F."/>
            <person name="Oliveira U."/>
            <person name="Santos F.R."/>
            <person name="Vidigal T.H.D.A."/>
            <person name="Brescovit A.D."/>
            <person name="Santos A.J."/>
        </authorList>
    </citation>
    <scope>NUCLEOTIDE SEQUENCE</scope>
    <source>
        <tissue evidence="2">Shoot tissue taken approximately 20 cm above the soil surface</tissue>
    </source>
</reference>
<name>A0A0A9B6M7_ARUDO</name>
<evidence type="ECO:0000313" key="2">
    <source>
        <dbReference type="EMBL" id="JAD54972.1"/>
    </source>
</evidence>
<proteinExistence type="predicted"/>